<dbReference type="PANTHER" id="PTHR30346">
    <property type="entry name" value="TRANSCRIPTIONAL DUAL REGULATOR HCAR-RELATED"/>
    <property type="match status" value="1"/>
</dbReference>
<dbReference type="PANTHER" id="PTHR30346:SF0">
    <property type="entry name" value="HCA OPERON TRANSCRIPTIONAL ACTIVATOR HCAR"/>
    <property type="match status" value="1"/>
</dbReference>
<evidence type="ECO:0000256" key="1">
    <source>
        <dbReference type="ARBA" id="ARBA00009437"/>
    </source>
</evidence>
<dbReference type="InterPro" id="IPR036388">
    <property type="entry name" value="WH-like_DNA-bd_sf"/>
</dbReference>
<dbReference type="SUPFAM" id="SSF53850">
    <property type="entry name" value="Periplasmic binding protein-like II"/>
    <property type="match status" value="1"/>
</dbReference>
<evidence type="ECO:0000256" key="4">
    <source>
        <dbReference type="ARBA" id="ARBA00023163"/>
    </source>
</evidence>
<dbReference type="EMBL" id="JABAFX010000032">
    <property type="protein sequence ID" value="NME57995.1"/>
    <property type="molecule type" value="Genomic_DNA"/>
</dbReference>
<comment type="caution">
    <text evidence="6">The sequence shown here is derived from an EMBL/GenBank/DDBJ whole genome shotgun (WGS) entry which is preliminary data.</text>
</comment>
<dbReference type="PRINTS" id="PR00039">
    <property type="entry name" value="HTHLYSR"/>
</dbReference>
<dbReference type="InterPro" id="IPR000847">
    <property type="entry name" value="LysR_HTH_N"/>
</dbReference>
<evidence type="ECO:0000259" key="5">
    <source>
        <dbReference type="PROSITE" id="PS50931"/>
    </source>
</evidence>
<dbReference type="InterPro" id="IPR036390">
    <property type="entry name" value="WH_DNA-bd_sf"/>
</dbReference>
<gene>
    <name evidence="6" type="ORF">HF855_11400</name>
</gene>
<reference evidence="6 7" key="1">
    <citation type="submission" date="2020-04" db="EMBL/GenBank/DDBJ databases">
        <authorList>
            <person name="Hitch T.C.A."/>
            <person name="Wylensek D."/>
            <person name="Clavel T."/>
        </authorList>
    </citation>
    <scope>NUCLEOTIDE SEQUENCE [LARGE SCALE GENOMIC DNA]</scope>
    <source>
        <strain evidence="6 7">BSM-383-APC-5F</strain>
    </source>
</reference>
<dbReference type="Pfam" id="PF03466">
    <property type="entry name" value="LysR_substrate"/>
    <property type="match status" value="1"/>
</dbReference>
<evidence type="ECO:0000313" key="6">
    <source>
        <dbReference type="EMBL" id="NME57995.1"/>
    </source>
</evidence>
<dbReference type="SUPFAM" id="SSF46785">
    <property type="entry name" value="Winged helix' DNA-binding domain"/>
    <property type="match status" value="1"/>
</dbReference>
<dbReference type="Proteomes" id="UP000580130">
    <property type="component" value="Unassembled WGS sequence"/>
</dbReference>
<dbReference type="GO" id="GO:0003677">
    <property type="term" value="F:DNA binding"/>
    <property type="evidence" value="ECO:0007669"/>
    <property type="project" value="UniProtKB-KW"/>
</dbReference>
<organism evidence="6 7">
    <name type="scientific">Dorea formicigenerans</name>
    <dbReference type="NCBI Taxonomy" id="39486"/>
    <lineage>
        <taxon>Bacteria</taxon>
        <taxon>Bacillati</taxon>
        <taxon>Bacillota</taxon>
        <taxon>Clostridia</taxon>
        <taxon>Lachnospirales</taxon>
        <taxon>Lachnospiraceae</taxon>
        <taxon>Dorea</taxon>
    </lineage>
</organism>
<dbReference type="FunFam" id="1.10.10.10:FF:000001">
    <property type="entry name" value="LysR family transcriptional regulator"/>
    <property type="match status" value="1"/>
</dbReference>
<comment type="similarity">
    <text evidence="1">Belongs to the LysR transcriptional regulatory family.</text>
</comment>
<feature type="domain" description="HTH lysR-type" evidence="5">
    <location>
        <begin position="1"/>
        <end position="58"/>
    </location>
</feature>
<name>A0A848CG84_9FIRM</name>
<dbReference type="AlphaFoldDB" id="A0A848CG84"/>
<dbReference type="Gene3D" id="3.40.190.290">
    <property type="match status" value="1"/>
</dbReference>
<evidence type="ECO:0000313" key="7">
    <source>
        <dbReference type="Proteomes" id="UP000580130"/>
    </source>
</evidence>
<dbReference type="PROSITE" id="PS50931">
    <property type="entry name" value="HTH_LYSR"/>
    <property type="match status" value="1"/>
</dbReference>
<dbReference type="Pfam" id="PF00126">
    <property type="entry name" value="HTH_1"/>
    <property type="match status" value="1"/>
</dbReference>
<dbReference type="CDD" id="cd05466">
    <property type="entry name" value="PBP2_LTTR_substrate"/>
    <property type="match status" value="1"/>
</dbReference>
<proteinExistence type="inferred from homology"/>
<accession>A0A848CG84</accession>
<keyword evidence="2" id="KW-0805">Transcription regulation</keyword>
<dbReference type="RefSeq" id="WP_168934080.1">
    <property type="nucleotide sequence ID" value="NZ_JABAFX010000032.1"/>
</dbReference>
<sequence length="298" mass="33942">MNFTHLEYAVAVFEHGSISRAAQDLFVSQPYLSNTIKKLEDEIGFQIFHRTRTGITVTETGQAFISSARKILLEVRKINELSASQEKSPLRVASYYSAFVARSFFHFIRESDQFLSDNLSEMGIREMFQSILSGEHSLGIFFYAPSKRNAYIQMAEEYHCVCRDLFPPIQMYAFTNSTHPLANMPSVTLSDIAKYNYVCYNDNYSLKYLNFLGLEKSPNILQVSDRGSFLDAICTGDYLSINGPVELSGNNNFISIPIADAGLYINSCYVTSKDYALNPREQDFITYLRQQYAEESNE</sequence>
<keyword evidence="3" id="KW-0238">DNA-binding</keyword>
<dbReference type="GO" id="GO:0032993">
    <property type="term" value="C:protein-DNA complex"/>
    <property type="evidence" value="ECO:0007669"/>
    <property type="project" value="TreeGrafter"/>
</dbReference>
<dbReference type="Gene3D" id="1.10.10.10">
    <property type="entry name" value="Winged helix-like DNA-binding domain superfamily/Winged helix DNA-binding domain"/>
    <property type="match status" value="1"/>
</dbReference>
<dbReference type="InterPro" id="IPR005119">
    <property type="entry name" value="LysR_subst-bd"/>
</dbReference>
<evidence type="ECO:0000256" key="2">
    <source>
        <dbReference type="ARBA" id="ARBA00023015"/>
    </source>
</evidence>
<evidence type="ECO:0000256" key="3">
    <source>
        <dbReference type="ARBA" id="ARBA00023125"/>
    </source>
</evidence>
<protein>
    <submittedName>
        <fullName evidence="6">LysR family transcriptional regulator</fullName>
    </submittedName>
</protein>
<keyword evidence="4" id="KW-0804">Transcription</keyword>
<dbReference type="GO" id="GO:0003700">
    <property type="term" value="F:DNA-binding transcription factor activity"/>
    <property type="evidence" value="ECO:0007669"/>
    <property type="project" value="InterPro"/>
</dbReference>